<feature type="domain" description="Thiamine phosphate synthase/TenI" evidence="11">
    <location>
        <begin position="140"/>
        <end position="270"/>
    </location>
</feature>
<evidence type="ECO:0000256" key="8">
    <source>
        <dbReference type="ARBA" id="ARBA00047334"/>
    </source>
</evidence>
<protein>
    <recommendedName>
        <fullName evidence="3">thiamine phosphate synthase</fullName>
        <ecNumber evidence="3">2.5.1.3</ecNumber>
    </recommendedName>
</protein>
<comment type="catalytic activity">
    <reaction evidence="10">
        <text>2-[(2R,5Z)-2-carboxy-4-methylthiazol-5(2H)-ylidene]ethyl phosphate + 4-amino-2-methyl-5-(diphosphooxymethyl)pyrimidine + 2 H(+) = thiamine phosphate + CO2 + diphosphate</text>
        <dbReference type="Rhea" id="RHEA:47844"/>
        <dbReference type="ChEBI" id="CHEBI:15378"/>
        <dbReference type="ChEBI" id="CHEBI:16526"/>
        <dbReference type="ChEBI" id="CHEBI:33019"/>
        <dbReference type="ChEBI" id="CHEBI:37575"/>
        <dbReference type="ChEBI" id="CHEBI:57841"/>
        <dbReference type="ChEBI" id="CHEBI:62899"/>
        <dbReference type="EC" id="2.5.1.3"/>
    </reaction>
</comment>
<comment type="caution">
    <text evidence="13">The sequence shown here is derived from an EMBL/GenBank/DDBJ whole genome shotgun (WGS) entry which is preliminary data.</text>
</comment>
<organism evidence="13">
    <name type="scientific">marine sediment metagenome</name>
    <dbReference type="NCBI Taxonomy" id="412755"/>
    <lineage>
        <taxon>unclassified sequences</taxon>
        <taxon>metagenomes</taxon>
        <taxon>ecological metagenomes</taxon>
    </lineage>
</organism>
<dbReference type="Pfam" id="PF02581">
    <property type="entry name" value="TMP-TENI"/>
    <property type="match status" value="1"/>
</dbReference>
<dbReference type="CDD" id="cd00564">
    <property type="entry name" value="TMP_TenI"/>
    <property type="match status" value="1"/>
</dbReference>
<evidence type="ECO:0000256" key="5">
    <source>
        <dbReference type="ARBA" id="ARBA00022723"/>
    </source>
</evidence>
<evidence type="ECO:0000256" key="3">
    <source>
        <dbReference type="ARBA" id="ARBA00012830"/>
    </source>
</evidence>
<feature type="non-terminal residue" evidence="13">
    <location>
        <position position="1"/>
    </location>
</feature>
<dbReference type="EMBL" id="BARV01022827">
    <property type="protein sequence ID" value="GAI24471.1"/>
    <property type="molecule type" value="Genomic_DNA"/>
</dbReference>
<evidence type="ECO:0000256" key="7">
    <source>
        <dbReference type="ARBA" id="ARBA00022977"/>
    </source>
</evidence>
<dbReference type="AlphaFoldDB" id="X1N2L0"/>
<evidence type="ECO:0000256" key="4">
    <source>
        <dbReference type="ARBA" id="ARBA00022679"/>
    </source>
</evidence>
<dbReference type="NCBIfam" id="TIGR00693">
    <property type="entry name" value="thiE"/>
    <property type="match status" value="1"/>
</dbReference>
<name>X1N2L0_9ZZZZ</name>
<evidence type="ECO:0000256" key="6">
    <source>
        <dbReference type="ARBA" id="ARBA00022842"/>
    </source>
</evidence>
<evidence type="ECO:0000256" key="10">
    <source>
        <dbReference type="ARBA" id="ARBA00047883"/>
    </source>
</evidence>
<dbReference type="GO" id="GO:0046872">
    <property type="term" value="F:metal ion binding"/>
    <property type="evidence" value="ECO:0007669"/>
    <property type="project" value="UniProtKB-KW"/>
</dbReference>
<keyword evidence="5" id="KW-0479">Metal-binding</keyword>
<dbReference type="EC" id="2.5.1.3" evidence="3"/>
<dbReference type="InterPro" id="IPR034291">
    <property type="entry name" value="TMP_synthase"/>
</dbReference>
<comment type="catalytic activity">
    <reaction evidence="9">
        <text>2-(2-carboxy-4-methylthiazol-5-yl)ethyl phosphate + 4-amino-2-methyl-5-(diphosphooxymethyl)pyrimidine + 2 H(+) = thiamine phosphate + CO2 + diphosphate</text>
        <dbReference type="Rhea" id="RHEA:47848"/>
        <dbReference type="ChEBI" id="CHEBI:15378"/>
        <dbReference type="ChEBI" id="CHEBI:16526"/>
        <dbReference type="ChEBI" id="CHEBI:33019"/>
        <dbReference type="ChEBI" id="CHEBI:37575"/>
        <dbReference type="ChEBI" id="CHEBI:57841"/>
        <dbReference type="ChEBI" id="CHEBI:62890"/>
        <dbReference type="EC" id="2.5.1.3"/>
    </reaction>
</comment>
<dbReference type="Gene3D" id="3.20.20.70">
    <property type="entry name" value="Aldolase class I"/>
    <property type="match status" value="1"/>
</dbReference>
<evidence type="ECO:0000313" key="13">
    <source>
        <dbReference type="EMBL" id="GAI24471.1"/>
    </source>
</evidence>
<dbReference type="SUPFAM" id="SSF51391">
    <property type="entry name" value="Thiamin phosphate synthase"/>
    <property type="match status" value="1"/>
</dbReference>
<dbReference type="Pfam" id="PF17792">
    <property type="entry name" value="ThiD2"/>
    <property type="match status" value="1"/>
</dbReference>
<keyword evidence="6" id="KW-0460">Magnesium</keyword>
<dbReference type="GO" id="GO:0009229">
    <property type="term" value="P:thiamine diphosphate biosynthetic process"/>
    <property type="evidence" value="ECO:0007669"/>
    <property type="project" value="UniProtKB-UniPathway"/>
</dbReference>
<dbReference type="InterPro" id="IPR041397">
    <property type="entry name" value="ThiD2"/>
</dbReference>
<dbReference type="PANTHER" id="PTHR20857">
    <property type="entry name" value="THIAMINE-PHOSPHATE PYROPHOSPHORYLASE"/>
    <property type="match status" value="1"/>
</dbReference>
<reference evidence="13" key="1">
    <citation type="journal article" date="2014" name="Front. Microbiol.">
        <title>High frequency of phylogenetically diverse reductive dehalogenase-homologous genes in deep subseafloor sedimentary metagenomes.</title>
        <authorList>
            <person name="Kawai M."/>
            <person name="Futagami T."/>
            <person name="Toyoda A."/>
            <person name="Takaki Y."/>
            <person name="Nishi S."/>
            <person name="Hori S."/>
            <person name="Arai W."/>
            <person name="Tsubouchi T."/>
            <person name="Morono Y."/>
            <person name="Uchiyama I."/>
            <person name="Ito T."/>
            <person name="Fujiyama A."/>
            <person name="Inagaki F."/>
            <person name="Takami H."/>
        </authorList>
    </citation>
    <scope>NUCLEOTIDE SEQUENCE</scope>
    <source>
        <strain evidence="13">Expedition CK06-06</strain>
    </source>
</reference>
<evidence type="ECO:0000259" key="11">
    <source>
        <dbReference type="Pfam" id="PF02581"/>
    </source>
</evidence>
<dbReference type="UniPathway" id="UPA00060">
    <property type="reaction ID" value="UER00141"/>
</dbReference>
<sequence length="270" mass="30048">DANLNRIGEGLRLLEDLARLLLNDATLTQQLKTMRHGLVTSDWSFNQQLLQSRDSESDVGINIEAPEPDKRRELPIMVVANARRVQEALRILEELAKIPDTTSKLDSEKFKQARFSLYTIERTLLSKLLRKDKIKSISGLYVIIDTQALKGRSHIEVASQAIRGGAKTVQLRDKLQSKKELLPIAQQLRNLCIEHNVLFIINDYLDLALASDADGLHLGQNDLPIKVARKLLPIDKILGCSTTTVDQAITAESEGADYIAAGSIYPTSSK</sequence>
<feature type="domain" description="ThiD2" evidence="12">
    <location>
        <begin position="1"/>
        <end position="122"/>
    </location>
</feature>
<keyword evidence="4" id="KW-0808">Transferase</keyword>
<evidence type="ECO:0000256" key="2">
    <source>
        <dbReference type="ARBA" id="ARBA00005165"/>
    </source>
</evidence>
<evidence type="ECO:0000259" key="12">
    <source>
        <dbReference type="Pfam" id="PF17792"/>
    </source>
</evidence>
<comment type="catalytic activity">
    <reaction evidence="8">
        <text>4-methyl-5-(2-phosphooxyethyl)-thiazole + 4-amino-2-methyl-5-(diphosphooxymethyl)pyrimidine + H(+) = thiamine phosphate + diphosphate</text>
        <dbReference type="Rhea" id="RHEA:22328"/>
        <dbReference type="ChEBI" id="CHEBI:15378"/>
        <dbReference type="ChEBI" id="CHEBI:33019"/>
        <dbReference type="ChEBI" id="CHEBI:37575"/>
        <dbReference type="ChEBI" id="CHEBI:57841"/>
        <dbReference type="ChEBI" id="CHEBI:58296"/>
        <dbReference type="EC" id="2.5.1.3"/>
    </reaction>
</comment>
<gene>
    <name evidence="13" type="ORF">S06H3_37556</name>
</gene>
<dbReference type="InterPro" id="IPR022998">
    <property type="entry name" value="ThiamineP_synth_TenI"/>
</dbReference>
<dbReference type="InterPro" id="IPR036206">
    <property type="entry name" value="ThiamineP_synth_sf"/>
</dbReference>
<dbReference type="GO" id="GO:0005737">
    <property type="term" value="C:cytoplasm"/>
    <property type="evidence" value="ECO:0007669"/>
    <property type="project" value="TreeGrafter"/>
</dbReference>
<feature type="non-terminal residue" evidence="13">
    <location>
        <position position="270"/>
    </location>
</feature>
<evidence type="ECO:0000256" key="9">
    <source>
        <dbReference type="ARBA" id="ARBA00047851"/>
    </source>
</evidence>
<dbReference type="GO" id="GO:0004789">
    <property type="term" value="F:thiamine-phosphate diphosphorylase activity"/>
    <property type="evidence" value="ECO:0007669"/>
    <property type="project" value="UniProtKB-EC"/>
</dbReference>
<dbReference type="PANTHER" id="PTHR20857:SF15">
    <property type="entry name" value="THIAMINE-PHOSPHATE SYNTHASE"/>
    <property type="match status" value="1"/>
</dbReference>
<dbReference type="GO" id="GO:0009228">
    <property type="term" value="P:thiamine biosynthetic process"/>
    <property type="evidence" value="ECO:0007669"/>
    <property type="project" value="UniProtKB-KW"/>
</dbReference>
<dbReference type="InterPro" id="IPR013785">
    <property type="entry name" value="Aldolase_TIM"/>
</dbReference>
<comment type="pathway">
    <text evidence="2">Cofactor biosynthesis; thiamine diphosphate biosynthesis; thiamine phosphate from 4-amino-2-methyl-5-diphosphomethylpyrimidine and 4-methyl-5-(2-phosphoethyl)-thiazole: step 1/1.</text>
</comment>
<proteinExistence type="predicted"/>
<keyword evidence="7" id="KW-0784">Thiamine biosynthesis</keyword>
<comment type="cofactor">
    <cofactor evidence="1">
        <name>Mg(2+)</name>
        <dbReference type="ChEBI" id="CHEBI:18420"/>
    </cofactor>
</comment>
<accession>X1N2L0</accession>
<evidence type="ECO:0000256" key="1">
    <source>
        <dbReference type="ARBA" id="ARBA00001946"/>
    </source>
</evidence>